<evidence type="ECO:0000313" key="8">
    <source>
        <dbReference type="EMBL" id="MDZ8120497.1"/>
    </source>
</evidence>
<feature type="transmembrane region" description="Helical" evidence="6">
    <location>
        <begin position="502"/>
        <end position="519"/>
    </location>
</feature>
<evidence type="ECO:0000256" key="4">
    <source>
        <dbReference type="ARBA" id="ARBA00022989"/>
    </source>
</evidence>
<feature type="transmembrane region" description="Helical" evidence="6">
    <location>
        <begin position="387"/>
        <end position="408"/>
    </location>
</feature>
<comment type="subcellular location">
    <subcellularLocation>
        <location evidence="1">Cell membrane</location>
        <topology evidence="1">Multi-pass membrane protein</topology>
    </subcellularLocation>
</comment>
<dbReference type="PANTHER" id="PTHR43478:SF1">
    <property type="entry name" value="NA+_H+ ANTIPORTER NHAC-LIKE C-TERMINAL DOMAIN-CONTAINING PROTEIN"/>
    <property type="match status" value="1"/>
</dbReference>
<feature type="transmembrane region" description="Helical" evidence="6">
    <location>
        <begin position="268"/>
        <end position="285"/>
    </location>
</feature>
<evidence type="ECO:0000313" key="9">
    <source>
        <dbReference type="Proteomes" id="UP001290861"/>
    </source>
</evidence>
<dbReference type="Pfam" id="PF03553">
    <property type="entry name" value="Na_H_antiporter"/>
    <property type="match status" value="1"/>
</dbReference>
<evidence type="ECO:0000256" key="5">
    <source>
        <dbReference type="ARBA" id="ARBA00023136"/>
    </source>
</evidence>
<dbReference type="InterPro" id="IPR018461">
    <property type="entry name" value="Na/H_Antiport_NhaC-like_C"/>
</dbReference>
<reference evidence="8 9" key="1">
    <citation type="journal article" date="2024" name="Appl. Environ. Microbiol.">
        <title>Pontiella agarivorans sp. nov., a novel marine anaerobic bacterium capable of degrading macroalgal polysaccharides and fixing nitrogen.</title>
        <authorList>
            <person name="Liu N."/>
            <person name="Kivenson V."/>
            <person name="Peng X."/>
            <person name="Cui Z."/>
            <person name="Lankiewicz T.S."/>
            <person name="Gosselin K.M."/>
            <person name="English C.J."/>
            <person name="Blair E.M."/>
            <person name="O'Malley M.A."/>
            <person name="Valentine D.L."/>
        </authorList>
    </citation>
    <scope>NUCLEOTIDE SEQUENCE [LARGE SCALE GENOMIC DNA]</scope>
    <source>
        <strain evidence="8 9">NLcol2</strain>
    </source>
</reference>
<feature type="domain" description="Na+/H+ antiporter NhaC-like C-terminal" evidence="7">
    <location>
        <begin position="176"/>
        <end position="496"/>
    </location>
</feature>
<feature type="transmembrane region" description="Helical" evidence="6">
    <location>
        <begin position="479"/>
        <end position="496"/>
    </location>
</feature>
<organism evidence="8 9">
    <name type="scientific">Pontiella agarivorans</name>
    <dbReference type="NCBI Taxonomy" id="3038953"/>
    <lineage>
        <taxon>Bacteria</taxon>
        <taxon>Pseudomonadati</taxon>
        <taxon>Kiritimatiellota</taxon>
        <taxon>Kiritimatiellia</taxon>
        <taxon>Kiritimatiellales</taxon>
        <taxon>Pontiellaceae</taxon>
        <taxon>Pontiella</taxon>
    </lineage>
</organism>
<evidence type="ECO:0000256" key="3">
    <source>
        <dbReference type="ARBA" id="ARBA00022692"/>
    </source>
</evidence>
<protein>
    <submittedName>
        <fullName evidence="8">Na+/H+ antiporter NhaC family protein</fullName>
    </submittedName>
</protein>
<feature type="transmembrane region" description="Helical" evidence="6">
    <location>
        <begin position="166"/>
        <end position="187"/>
    </location>
</feature>
<dbReference type="Proteomes" id="UP001290861">
    <property type="component" value="Unassembled WGS sequence"/>
</dbReference>
<keyword evidence="5 6" id="KW-0472">Membrane</keyword>
<keyword evidence="2" id="KW-1003">Cell membrane</keyword>
<feature type="transmembrane region" description="Helical" evidence="6">
    <location>
        <begin position="207"/>
        <end position="230"/>
    </location>
</feature>
<feature type="transmembrane region" description="Helical" evidence="6">
    <location>
        <begin position="126"/>
        <end position="145"/>
    </location>
</feature>
<proteinExistence type="predicted"/>
<gene>
    <name evidence="8" type="ORF">P9H32_17860</name>
</gene>
<keyword evidence="4 6" id="KW-1133">Transmembrane helix</keyword>
<accession>A0ABU5N229</accession>
<keyword evidence="3 6" id="KW-0812">Transmembrane</keyword>
<feature type="transmembrane region" description="Helical" evidence="6">
    <location>
        <begin position="77"/>
        <end position="100"/>
    </location>
</feature>
<keyword evidence="9" id="KW-1185">Reference proteome</keyword>
<evidence type="ECO:0000256" key="1">
    <source>
        <dbReference type="ARBA" id="ARBA00004651"/>
    </source>
</evidence>
<comment type="caution">
    <text evidence="8">The sequence shown here is derived from an EMBL/GenBank/DDBJ whole genome shotgun (WGS) entry which is preliminary data.</text>
</comment>
<evidence type="ECO:0000256" key="6">
    <source>
        <dbReference type="SAM" id="Phobius"/>
    </source>
</evidence>
<evidence type="ECO:0000256" key="2">
    <source>
        <dbReference type="ARBA" id="ARBA00022475"/>
    </source>
</evidence>
<feature type="transmembrane region" description="Helical" evidence="6">
    <location>
        <begin position="29"/>
        <end position="57"/>
    </location>
</feature>
<dbReference type="EMBL" id="JARVCO010000012">
    <property type="protein sequence ID" value="MDZ8120497.1"/>
    <property type="molecule type" value="Genomic_DNA"/>
</dbReference>
<name>A0ABU5N229_9BACT</name>
<feature type="transmembrane region" description="Helical" evidence="6">
    <location>
        <begin position="350"/>
        <end position="367"/>
    </location>
</feature>
<feature type="transmembrane region" description="Helical" evidence="6">
    <location>
        <begin position="309"/>
        <end position="329"/>
    </location>
</feature>
<sequence>MRVITVSVFFLFSWGVVFFDFPGRALWPSVVALVSVFLLNRTITGLLLGTGAGLILLNDGHPVQASVSLFTDHLFPVLGSVWNLSVLAFTLLLGGFAALIEKGGGLQALTERRLASGKQSDRCVQWSAYFLGLVCFFDGLANSMLVGKSISPMAERAGVSKQRLAYIVDSTSSAVACVAVISTWIAYQLAMIKEGLAQAGLDAQPFGLFLKSIPFNFYCWFTLILLVVVISRDWKIGKIKNDHHAVQKDQRPNDPDFSVSSRKKIRSALIPLFFLIMGLLGGLYIEGVEGGIWPLTLAKVSAAYGNADAARVLVMVSVLACGIALAMNAKRIKAGGSHAALVFGQGVGHLFKPVLILIAAWLLSSVLKALNAHEVLTALLKGNVPPAVFPMLVFITGALISFITGTSWGTMGILMPLALPSAIGLADGEITPLIYATIAAVFSGAVFGDHCSPFSDTTIVSSISCDIEPMEHVKTQMPYALIAAAAAGAIGFLPAGLGFNPYFLLVLGTLVLFALPAVHNKAGRMPTVR</sequence>
<dbReference type="PANTHER" id="PTHR43478">
    <property type="entry name" value="NA+/H+ ANTIPORTER-RELATED"/>
    <property type="match status" value="1"/>
</dbReference>
<evidence type="ECO:0000259" key="7">
    <source>
        <dbReference type="Pfam" id="PF03553"/>
    </source>
</evidence>